<organism evidence="1 2">
    <name type="scientific">Penicillium nordicum</name>
    <dbReference type="NCBI Taxonomy" id="229535"/>
    <lineage>
        <taxon>Eukaryota</taxon>
        <taxon>Fungi</taxon>
        <taxon>Dikarya</taxon>
        <taxon>Ascomycota</taxon>
        <taxon>Pezizomycotina</taxon>
        <taxon>Eurotiomycetes</taxon>
        <taxon>Eurotiomycetidae</taxon>
        <taxon>Eurotiales</taxon>
        <taxon>Aspergillaceae</taxon>
        <taxon>Penicillium</taxon>
    </lineage>
</organism>
<comment type="caution">
    <text evidence="1">The sequence shown here is derived from an EMBL/GenBank/DDBJ whole genome shotgun (WGS) entry which is preliminary data.</text>
</comment>
<gene>
    <name evidence="1" type="ORF">ACN38_g3440</name>
</gene>
<sequence>MGSQLCVLQVRARRTQSATHPSHLVCNAGGVWVLIRKIELTGQSAGITKGMCQRQLTHHRRPLNPPPLAASPCFSPNRRIEYAEDMGGGYGR</sequence>
<protein>
    <submittedName>
        <fullName evidence="1">Uncharacterized protein</fullName>
    </submittedName>
</protein>
<proteinExistence type="predicted"/>
<dbReference type="EMBL" id="LHQQ01000041">
    <property type="protein sequence ID" value="KOS45572.1"/>
    <property type="molecule type" value="Genomic_DNA"/>
</dbReference>
<dbReference type="AlphaFoldDB" id="A0A0N0RZF1"/>
<dbReference type="Proteomes" id="UP000037696">
    <property type="component" value="Unassembled WGS sequence"/>
</dbReference>
<reference evidence="1 2" key="1">
    <citation type="submission" date="2015-08" db="EMBL/GenBank/DDBJ databases">
        <title>Genome sequencing of Penicillium nordicum.</title>
        <authorList>
            <person name="Nguyen H.D."/>
            <person name="Seifert K.A."/>
        </authorList>
    </citation>
    <scope>NUCLEOTIDE SEQUENCE [LARGE SCALE GENOMIC DNA]</scope>
    <source>
        <strain evidence="1 2">DAOMC 185683</strain>
    </source>
</reference>
<evidence type="ECO:0000313" key="1">
    <source>
        <dbReference type="EMBL" id="KOS45572.1"/>
    </source>
</evidence>
<name>A0A0N0RZF1_9EURO</name>
<evidence type="ECO:0000313" key="2">
    <source>
        <dbReference type="Proteomes" id="UP000037696"/>
    </source>
</evidence>
<keyword evidence="2" id="KW-1185">Reference proteome</keyword>
<accession>A0A0N0RZF1</accession>